<dbReference type="Pfam" id="PF00083">
    <property type="entry name" value="Sugar_tr"/>
    <property type="match status" value="1"/>
</dbReference>
<dbReference type="InterPro" id="IPR020846">
    <property type="entry name" value="MFS_dom"/>
</dbReference>
<evidence type="ECO:0000313" key="10">
    <source>
        <dbReference type="EMBL" id="KAF2485032.1"/>
    </source>
</evidence>
<dbReference type="OrthoDB" id="5290825at2759"/>
<accession>A0A6A6PYG3</accession>
<dbReference type="GeneID" id="54479872"/>
<keyword evidence="6 8" id="KW-0472">Membrane</keyword>
<name>A0A6A6PYG3_9PEZI</name>
<dbReference type="PROSITE" id="PS50850">
    <property type="entry name" value="MFS"/>
    <property type="match status" value="1"/>
</dbReference>
<evidence type="ECO:0000259" key="9">
    <source>
        <dbReference type="PROSITE" id="PS50850"/>
    </source>
</evidence>
<feature type="transmembrane region" description="Helical" evidence="8">
    <location>
        <begin position="224"/>
        <end position="240"/>
    </location>
</feature>
<reference evidence="10" key="1">
    <citation type="journal article" date="2020" name="Stud. Mycol.">
        <title>101 Dothideomycetes genomes: a test case for predicting lifestyles and emergence of pathogens.</title>
        <authorList>
            <person name="Haridas S."/>
            <person name="Albert R."/>
            <person name="Binder M."/>
            <person name="Bloem J."/>
            <person name="Labutti K."/>
            <person name="Salamov A."/>
            <person name="Andreopoulos B."/>
            <person name="Baker S."/>
            <person name="Barry K."/>
            <person name="Bills G."/>
            <person name="Bluhm B."/>
            <person name="Cannon C."/>
            <person name="Castanera R."/>
            <person name="Culley D."/>
            <person name="Daum C."/>
            <person name="Ezra D."/>
            <person name="Gonzalez J."/>
            <person name="Henrissat B."/>
            <person name="Kuo A."/>
            <person name="Liang C."/>
            <person name="Lipzen A."/>
            <person name="Lutzoni F."/>
            <person name="Magnuson J."/>
            <person name="Mondo S."/>
            <person name="Nolan M."/>
            <person name="Ohm R."/>
            <person name="Pangilinan J."/>
            <person name="Park H.-J."/>
            <person name="Ramirez L."/>
            <person name="Alfaro M."/>
            <person name="Sun H."/>
            <person name="Tritt A."/>
            <person name="Yoshinaga Y."/>
            <person name="Zwiers L.-H."/>
            <person name="Turgeon B."/>
            <person name="Goodwin S."/>
            <person name="Spatafora J."/>
            <person name="Crous P."/>
            <person name="Grigoriev I."/>
        </authorList>
    </citation>
    <scope>NUCLEOTIDE SEQUENCE</scope>
    <source>
        <strain evidence="10">CBS 113389</strain>
    </source>
</reference>
<gene>
    <name evidence="10" type="ORF">BDY17DRAFT_95470</name>
</gene>
<dbReference type="FunFam" id="1.20.1250.20:FF:000474">
    <property type="entry name" value="Sugar transporter, putative"/>
    <property type="match status" value="1"/>
</dbReference>
<dbReference type="InterPro" id="IPR036259">
    <property type="entry name" value="MFS_trans_sf"/>
</dbReference>
<feature type="transmembrane region" description="Helical" evidence="8">
    <location>
        <begin position="504"/>
        <end position="523"/>
    </location>
</feature>
<feature type="compositionally biased region" description="Polar residues" evidence="7">
    <location>
        <begin position="1"/>
        <end position="11"/>
    </location>
</feature>
<evidence type="ECO:0000256" key="3">
    <source>
        <dbReference type="ARBA" id="ARBA00022448"/>
    </source>
</evidence>
<feature type="transmembrane region" description="Helical" evidence="8">
    <location>
        <begin position="192"/>
        <end position="212"/>
    </location>
</feature>
<feature type="domain" description="Major facilitator superfamily (MFS) profile" evidence="9">
    <location>
        <begin position="135"/>
        <end position="598"/>
    </location>
</feature>
<dbReference type="RefSeq" id="XP_033591601.1">
    <property type="nucleotide sequence ID" value="XM_033738871.1"/>
</dbReference>
<dbReference type="Proteomes" id="UP000799767">
    <property type="component" value="Unassembled WGS sequence"/>
</dbReference>
<sequence>MSDSNGSNGNAESPIEASHEKHEYSDIKTDNQQQFDRADHDAMRKSSVVAMTDNVTGEIKNPLSGISKAELMADVERFAEVNDLMDEVELLKKGALVAQNPGDFENLAELDEEDRAHLRIEITNRWRHPKALYITIILNSIAAAIQGWDQEGANGATLSWPNDFGISDMTTGKGHCTIPTPPGQISCAGRSWLIGFVNSCPYIAIAVFTAWISDPINNLCGRRGTIFIGAIFSFLAPIGSATTQTWWEFAICRVLLGVGMGLKEVTVPIYSAENAPAVIRGGLVMSWQMWTAFGIFLGTAANLAVYSVGPIAWRLQIGSAFIPAVPVLLGIWFCPESPRWYLKKNKVKKAFNSLVRLRNSRLQAARDVYYIKAQLDFEEALKLAKGLGTHDNFFIRFYELFTIPRIRRATQASGIVMIAQQMCGINIIAFYSALIFVQAGFTEEAALFVSFGFGLTNFLFAFPAVWTIDTFGRRSLLIFTFPNMAWSLLTAGLCFLIKPDTSQAHIGAVAAFVFVFAAFYSPGEGPVPFTYSAEVFPLSHREVGMSWAVATNNFWASVLSISLPAILRAFTSAGTFGFYAGLNVVAFFMILFFLPETKQRTLEELDYVFGVTTRRHAGFVLKEQIPWWTRHYVLRKKGEPEPKLYHFSNVTTYEPAVIKKHLESNAGLKE</sequence>
<keyword evidence="3" id="KW-0813">Transport</keyword>
<evidence type="ECO:0000256" key="6">
    <source>
        <dbReference type="ARBA" id="ARBA00023136"/>
    </source>
</evidence>
<dbReference type="InterPro" id="IPR050814">
    <property type="entry name" value="Myo-inositol_Transporter"/>
</dbReference>
<feature type="compositionally biased region" description="Basic and acidic residues" evidence="7">
    <location>
        <begin position="17"/>
        <end position="29"/>
    </location>
</feature>
<dbReference type="GO" id="GO:0015798">
    <property type="term" value="P:myo-inositol transport"/>
    <property type="evidence" value="ECO:0007669"/>
    <property type="project" value="UniProtKB-ARBA"/>
</dbReference>
<dbReference type="PROSITE" id="PS00217">
    <property type="entry name" value="SUGAR_TRANSPORT_2"/>
    <property type="match status" value="1"/>
</dbReference>
<feature type="transmembrane region" description="Helical" evidence="8">
    <location>
        <begin position="576"/>
        <end position="594"/>
    </location>
</feature>
<keyword evidence="11" id="KW-1185">Reference proteome</keyword>
<feature type="transmembrane region" description="Helical" evidence="8">
    <location>
        <begin position="415"/>
        <end position="439"/>
    </location>
</feature>
<feature type="transmembrane region" description="Helical" evidence="8">
    <location>
        <begin position="445"/>
        <end position="468"/>
    </location>
</feature>
<dbReference type="GO" id="GO:0015791">
    <property type="term" value="P:polyol transmembrane transport"/>
    <property type="evidence" value="ECO:0007669"/>
    <property type="project" value="UniProtKB-ARBA"/>
</dbReference>
<evidence type="ECO:0000256" key="2">
    <source>
        <dbReference type="ARBA" id="ARBA00010992"/>
    </source>
</evidence>
<keyword evidence="5 8" id="KW-1133">Transmembrane helix</keyword>
<organism evidence="10 11">
    <name type="scientific">Neohortaea acidophila</name>
    <dbReference type="NCBI Taxonomy" id="245834"/>
    <lineage>
        <taxon>Eukaryota</taxon>
        <taxon>Fungi</taxon>
        <taxon>Dikarya</taxon>
        <taxon>Ascomycota</taxon>
        <taxon>Pezizomycotina</taxon>
        <taxon>Dothideomycetes</taxon>
        <taxon>Dothideomycetidae</taxon>
        <taxon>Mycosphaerellales</taxon>
        <taxon>Teratosphaeriaceae</taxon>
        <taxon>Neohortaea</taxon>
    </lineage>
</organism>
<evidence type="ECO:0000313" key="11">
    <source>
        <dbReference type="Proteomes" id="UP000799767"/>
    </source>
</evidence>
<evidence type="ECO:0000256" key="4">
    <source>
        <dbReference type="ARBA" id="ARBA00022692"/>
    </source>
</evidence>
<evidence type="ECO:0000256" key="7">
    <source>
        <dbReference type="SAM" id="MobiDB-lite"/>
    </source>
</evidence>
<dbReference type="PANTHER" id="PTHR48020">
    <property type="entry name" value="PROTON MYO-INOSITOL COTRANSPORTER"/>
    <property type="match status" value="1"/>
</dbReference>
<dbReference type="InterPro" id="IPR005829">
    <property type="entry name" value="Sugar_transporter_CS"/>
</dbReference>
<evidence type="ECO:0000256" key="8">
    <source>
        <dbReference type="SAM" id="Phobius"/>
    </source>
</evidence>
<comment type="subcellular location">
    <subcellularLocation>
        <location evidence="1">Membrane</location>
        <topology evidence="1">Multi-pass membrane protein</topology>
    </subcellularLocation>
</comment>
<feature type="transmembrane region" description="Helical" evidence="8">
    <location>
        <begin position="283"/>
        <end position="305"/>
    </location>
</feature>
<keyword evidence="4 8" id="KW-0812">Transmembrane</keyword>
<dbReference type="InterPro" id="IPR003663">
    <property type="entry name" value="Sugar/inositol_transpt"/>
</dbReference>
<evidence type="ECO:0000256" key="1">
    <source>
        <dbReference type="ARBA" id="ARBA00004141"/>
    </source>
</evidence>
<protein>
    <recommendedName>
        <fullName evidence="9">Major facilitator superfamily (MFS) profile domain-containing protein</fullName>
    </recommendedName>
</protein>
<dbReference type="PRINTS" id="PR00171">
    <property type="entry name" value="SUGRTRNSPORT"/>
</dbReference>
<dbReference type="InterPro" id="IPR005828">
    <property type="entry name" value="MFS_sugar_transport-like"/>
</dbReference>
<dbReference type="GO" id="GO:0016020">
    <property type="term" value="C:membrane"/>
    <property type="evidence" value="ECO:0007669"/>
    <property type="project" value="UniProtKB-SubCell"/>
</dbReference>
<dbReference type="Gene3D" id="1.20.1250.20">
    <property type="entry name" value="MFS general substrate transporter like domains"/>
    <property type="match status" value="1"/>
</dbReference>
<feature type="transmembrane region" description="Helical" evidence="8">
    <location>
        <begin position="475"/>
        <end position="498"/>
    </location>
</feature>
<dbReference type="SUPFAM" id="SSF103473">
    <property type="entry name" value="MFS general substrate transporter"/>
    <property type="match status" value="1"/>
</dbReference>
<dbReference type="PANTHER" id="PTHR48020:SF14">
    <property type="entry name" value="SUGAR TRANSPORTER, PUTATIVE-RELATED"/>
    <property type="match status" value="1"/>
</dbReference>
<comment type="similarity">
    <text evidence="2">Belongs to the major facilitator superfamily. Sugar transporter (TC 2.A.1.1) family.</text>
</comment>
<dbReference type="AlphaFoldDB" id="A0A6A6PYG3"/>
<dbReference type="NCBIfam" id="TIGR00879">
    <property type="entry name" value="SP"/>
    <property type="match status" value="1"/>
</dbReference>
<feature type="transmembrane region" description="Helical" evidence="8">
    <location>
        <begin position="544"/>
        <end position="570"/>
    </location>
</feature>
<feature type="transmembrane region" description="Helical" evidence="8">
    <location>
        <begin position="311"/>
        <end position="334"/>
    </location>
</feature>
<feature type="region of interest" description="Disordered" evidence="7">
    <location>
        <begin position="1"/>
        <end position="38"/>
    </location>
</feature>
<dbReference type="GO" id="GO:0022857">
    <property type="term" value="F:transmembrane transporter activity"/>
    <property type="evidence" value="ECO:0007669"/>
    <property type="project" value="InterPro"/>
</dbReference>
<evidence type="ECO:0000256" key="5">
    <source>
        <dbReference type="ARBA" id="ARBA00022989"/>
    </source>
</evidence>
<dbReference type="EMBL" id="MU001633">
    <property type="protein sequence ID" value="KAF2485032.1"/>
    <property type="molecule type" value="Genomic_DNA"/>
</dbReference>
<proteinExistence type="inferred from homology"/>